<dbReference type="AlphaFoldDB" id="A0A3B0V9A7"/>
<sequence>MESSTVSVSFVLAMGGFVMVSFYALLLQFQKWQIQKAFQMLTTQEKVGGSIFRTIGFIFVAIIIGLILFG</sequence>
<proteinExistence type="predicted"/>
<reference evidence="1" key="1">
    <citation type="submission" date="2018-06" db="EMBL/GenBank/DDBJ databases">
        <authorList>
            <person name="Zhirakovskaya E."/>
        </authorList>
    </citation>
    <scope>NUCLEOTIDE SEQUENCE</scope>
</reference>
<protein>
    <submittedName>
        <fullName evidence="1">Uncharacterized protein</fullName>
    </submittedName>
</protein>
<organism evidence="1">
    <name type="scientific">hydrothermal vent metagenome</name>
    <dbReference type="NCBI Taxonomy" id="652676"/>
    <lineage>
        <taxon>unclassified sequences</taxon>
        <taxon>metagenomes</taxon>
        <taxon>ecological metagenomes</taxon>
    </lineage>
</organism>
<accession>A0A3B0V9A7</accession>
<gene>
    <name evidence="1" type="ORF">MNBD_CHLOROFLEXI01-1594</name>
</gene>
<name>A0A3B0V9A7_9ZZZZ</name>
<evidence type="ECO:0000313" key="1">
    <source>
        <dbReference type="EMBL" id="VAW40248.1"/>
    </source>
</evidence>
<dbReference type="EMBL" id="UOEU01000784">
    <property type="protein sequence ID" value="VAW40248.1"/>
    <property type="molecule type" value="Genomic_DNA"/>
</dbReference>